<proteinExistence type="predicted"/>
<name>A0A4S4MM77_9APHY</name>
<gene>
    <name evidence="1" type="ORF">EUX98_g7392</name>
</gene>
<comment type="caution">
    <text evidence="1">The sequence shown here is derived from an EMBL/GenBank/DDBJ whole genome shotgun (WGS) entry which is preliminary data.</text>
</comment>
<sequence length="166" mass="18434">MHHAIALGKPSDMGKLKPPWKHYADEQVLNTLIRPEYLPTQAHWMARQNDPAILHTFRFAFVKTDSGLQPSEDPIIKGKKAKVKAKKSRKVKESAIMLDSDESDEDADAGVEEIQAQTKALEIVDKDRLMDDIVPGPIPSTPSIADPFAGHSLAPNAWAKTLPERH</sequence>
<evidence type="ECO:0000313" key="1">
    <source>
        <dbReference type="EMBL" id="THH26795.1"/>
    </source>
</evidence>
<protein>
    <submittedName>
        <fullName evidence="1">Uncharacterized protein</fullName>
    </submittedName>
</protein>
<dbReference type="EMBL" id="SGPM01000310">
    <property type="protein sequence ID" value="THH26795.1"/>
    <property type="molecule type" value="Genomic_DNA"/>
</dbReference>
<dbReference type="AlphaFoldDB" id="A0A4S4MM77"/>
<keyword evidence="2" id="KW-1185">Reference proteome</keyword>
<reference evidence="1 2" key="1">
    <citation type="submission" date="2019-02" db="EMBL/GenBank/DDBJ databases">
        <title>Genome sequencing of the rare red list fungi Antrodiella citrinella (Flaviporus citrinellus).</title>
        <authorList>
            <person name="Buettner E."/>
            <person name="Kellner H."/>
        </authorList>
    </citation>
    <scope>NUCLEOTIDE SEQUENCE [LARGE SCALE GENOMIC DNA]</scope>
    <source>
        <strain evidence="1 2">DSM 108506</strain>
    </source>
</reference>
<dbReference type="Proteomes" id="UP000308730">
    <property type="component" value="Unassembled WGS sequence"/>
</dbReference>
<evidence type="ECO:0000313" key="2">
    <source>
        <dbReference type="Proteomes" id="UP000308730"/>
    </source>
</evidence>
<accession>A0A4S4MM77</accession>
<organism evidence="1 2">
    <name type="scientific">Antrodiella citrinella</name>
    <dbReference type="NCBI Taxonomy" id="2447956"/>
    <lineage>
        <taxon>Eukaryota</taxon>
        <taxon>Fungi</taxon>
        <taxon>Dikarya</taxon>
        <taxon>Basidiomycota</taxon>
        <taxon>Agaricomycotina</taxon>
        <taxon>Agaricomycetes</taxon>
        <taxon>Polyporales</taxon>
        <taxon>Steccherinaceae</taxon>
        <taxon>Antrodiella</taxon>
    </lineage>
</organism>